<gene>
    <name evidence="2" type="ORF">Tco_0925114</name>
</gene>
<reference evidence="2" key="2">
    <citation type="submission" date="2022-01" db="EMBL/GenBank/DDBJ databases">
        <authorList>
            <person name="Yamashiro T."/>
            <person name="Shiraishi A."/>
            <person name="Satake H."/>
            <person name="Nakayama K."/>
        </authorList>
    </citation>
    <scope>NUCLEOTIDE SEQUENCE</scope>
</reference>
<protein>
    <submittedName>
        <fullName evidence="2">Uncharacterized protein</fullName>
    </submittedName>
</protein>
<proteinExistence type="predicted"/>
<reference evidence="2" key="1">
    <citation type="journal article" date="2022" name="Int. J. Mol. Sci.">
        <title>Draft Genome of Tanacetum Coccineum: Genomic Comparison of Closely Related Tanacetum-Family Plants.</title>
        <authorList>
            <person name="Yamashiro T."/>
            <person name="Shiraishi A."/>
            <person name="Nakayama K."/>
            <person name="Satake H."/>
        </authorList>
    </citation>
    <scope>NUCLEOTIDE SEQUENCE</scope>
</reference>
<name>A0ABQ5D5Y5_9ASTR</name>
<accession>A0ABQ5D5Y5</accession>
<dbReference type="EMBL" id="BQNB010014987">
    <property type="protein sequence ID" value="GJT34695.1"/>
    <property type="molecule type" value="Genomic_DNA"/>
</dbReference>
<feature type="region of interest" description="Disordered" evidence="1">
    <location>
        <begin position="74"/>
        <end position="100"/>
    </location>
</feature>
<comment type="caution">
    <text evidence="2">The sequence shown here is derived from an EMBL/GenBank/DDBJ whole genome shotgun (WGS) entry which is preliminary data.</text>
</comment>
<evidence type="ECO:0000313" key="3">
    <source>
        <dbReference type="Proteomes" id="UP001151760"/>
    </source>
</evidence>
<organism evidence="2 3">
    <name type="scientific">Tanacetum coccineum</name>
    <dbReference type="NCBI Taxonomy" id="301880"/>
    <lineage>
        <taxon>Eukaryota</taxon>
        <taxon>Viridiplantae</taxon>
        <taxon>Streptophyta</taxon>
        <taxon>Embryophyta</taxon>
        <taxon>Tracheophyta</taxon>
        <taxon>Spermatophyta</taxon>
        <taxon>Magnoliopsida</taxon>
        <taxon>eudicotyledons</taxon>
        <taxon>Gunneridae</taxon>
        <taxon>Pentapetalae</taxon>
        <taxon>asterids</taxon>
        <taxon>campanulids</taxon>
        <taxon>Asterales</taxon>
        <taxon>Asteraceae</taxon>
        <taxon>Asteroideae</taxon>
        <taxon>Anthemideae</taxon>
        <taxon>Anthemidinae</taxon>
        <taxon>Tanacetum</taxon>
    </lineage>
</organism>
<dbReference type="Proteomes" id="UP001151760">
    <property type="component" value="Unassembled WGS sequence"/>
</dbReference>
<keyword evidence="3" id="KW-1185">Reference proteome</keyword>
<evidence type="ECO:0000256" key="1">
    <source>
        <dbReference type="SAM" id="MobiDB-lite"/>
    </source>
</evidence>
<sequence length="209" mass="23545">MKSPGGSIVASFEDVESFFAVHTPPDYLISTNFEQQGVVPKVVFNIFEKLVFRLGRHPFNNEIPRVVRIRQISQENRQNGQTRTRKSEEHKGSQRFKAEAKKSQLWSSSVKESQLSVNFIEEKAPSLVTVHYPFQSYHQSKTKGFSKLKGTNDYSSEVQHDGRVRCVKSSTLIGSLKLEGHVAMKKAQGEVGFTLLSLTKQAQAVTSKE</sequence>
<feature type="compositionally biased region" description="Basic and acidic residues" evidence="1">
    <location>
        <begin position="85"/>
        <end position="100"/>
    </location>
</feature>
<evidence type="ECO:0000313" key="2">
    <source>
        <dbReference type="EMBL" id="GJT34695.1"/>
    </source>
</evidence>